<evidence type="ECO:0000313" key="2">
    <source>
        <dbReference type="Proteomes" id="UP001162992"/>
    </source>
</evidence>
<protein>
    <submittedName>
        <fullName evidence="1">Uncharacterized protein</fullName>
    </submittedName>
</protein>
<keyword evidence="2" id="KW-1185">Reference proteome</keyword>
<name>A0ACC2EUS7_DIPCM</name>
<dbReference type="Proteomes" id="UP001162992">
    <property type="component" value="Chromosome 1"/>
</dbReference>
<dbReference type="EMBL" id="CM055092">
    <property type="protein sequence ID" value="KAJ7570267.1"/>
    <property type="molecule type" value="Genomic_DNA"/>
</dbReference>
<accession>A0ACC2EUS7</accession>
<comment type="caution">
    <text evidence="1">The sequence shown here is derived from an EMBL/GenBank/DDBJ whole genome shotgun (WGS) entry which is preliminary data.</text>
</comment>
<proteinExistence type="predicted"/>
<gene>
    <name evidence="1" type="ORF">O6H91_01G112400</name>
</gene>
<reference evidence="2" key="1">
    <citation type="journal article" date="2024" name="Proc. Natl. Acad. Sci. U.S.A.">
        <title>Extraordinary preservation of gene collinearity over three hundred million years revealed in homosporous lycophytes.</title>
        <authorList>
            <person name="Li C."/>
            <person name="Wickell D."/>
            <person name="Kuo L.Y."/>
            <person name="Chen X."/>
            <person name="Nie B."/>
            <person name="Liao X."/>
            <person name="Peng D."/>
            <person name="Ji J."/>
            <person name="Jenkins J."/>
            <person name="Williams M."/>
            <person name="Shu S."/>
            <person name="Plott C."/>
            <person name="Barry K."/>
            <person name="Rajasekar S."/>
            <person name="Grimwood J."/>
            <person name="Han X."/>
            <person name="Sun S."/>
            <person name="Hou Z."/>
            <person name="He W."/>
            <person name="Dai G."/>
            <person name="Sun C."/>
            <person name="Schmutz J."/>
            <person name="Leebens-Mack J.H."/>
            <person name="Li F.W."/>
            <person name="Wang L."/>
        </authorList>
    </citation>
    <scope>NUCLEOTIDE SEQUENCE [LARGE SCALE GENOMIC DNA]</scope>
    <source>
        <strain evidence="2">cv. PW_Plant_1</strain>
    </source>
</reference>
<sequence>MYTTMTSARESISQLLQFAMMPIAKVMVMCSLGVVMATQRVNILSDSVRKELSKLLFSLLLPCLIFSQLGSAVTLGKIISWWFIPVNVVISASLGCLLGLLVALIVRPPRQFFKLTIVMVGIGNIGNIPLVLISAVCRDKNNPFGAPQQCDTNGVAYISYGQWVGAIIAYTFVFQMLSPPAEKPNELDNNSDSFQVKVVKSWLEKSRLQTILQPPVAASILSLVVGAIPPLKKLFFKDKAIFFFVSDALNIMGGAMIPCIMLILGGSLVKGPGASELGTRTTVAITLARLLLIPPIGIGVVIMAEKLGLLPPDDNMFRFVVLLQHSMPSSILAGAVASLRGHCEKEASAILFWQHIFAIPSIAGWLVLYFKFLF</sequence>
<evidence type="ECO:0000313" key="1">
    <source>
        <dbReference type="EMBL" id="KAJ7570267.1"/>
    </source>
</evidence>
<organism evidence="1 2">
    <name type="scientific">Diphasiastrum complanatum</name>
    <name type="common">Issler's clubmoss</name>
    <name type="synonym">Lycopodium complanatum</name>
    <dbReference type="NCBI Taxonomy" id="34168"/>
    <lineage>
        <taxon>Eukaryota</taxon>
        <taxon>Viridiplantae</taxon>
        <taxon>Streptophyta</taxon>
        <taxon>Embryophyta</taxon>
        <taxon>Tracheophyta</taxon>
        <taxon>Lycopodiopsida</taxon>
        <taxon>Lycopodiales</taxon>
        <taxon>Lycopodiaceae</taxon>
        <taxon>Lycopodioideae</taxon>
        <taxon>Diphasiastrum</taxon>
    </lineage>
</organism>